<dbReference type="STRING" id="1661398.A0A482VKD0"/>
<dbReference type="AlphaFoldDB" id="A0A482VKD0"/>
<keyword evidence="4" id="KW-1185">Reference proteome</keyword>
<sequence length="207" mass="24202">MSSDSTYPTIYNKIANIRCSDVELKNVKFIFESEINSKRRFDAIRSLTDLLRVLEKRDSLNPDKVGPLRVIAKEFQKSSVLHLLDCYNGGHSTNTSYNNNDTRYVYNREEFPVLPKIPADPKMRAYRLIATNIGQKWKDFARVLKIPEGHIDDLGSAYNNTAERVYEILRYHEQNDRLLWRSNLLSALSDARRKDLRDEVQRIFDIC</sequence>
<evidence type="ECO:0008006" key="5">
    <source>
        <dbReference type="Google" id="ProtNLM"/>
    </source>
</evidence>
<dbReference type="InterPro" id="IPR000488">
    <property type="entry name" value="Death_dom"/>
</dbReference>
<evidence type="ECO:0000259" key="2">
    <source>
        <dbReference type="PROSITE" id="PS50168"/>
    </source>
</evidence>
<dbReference type="GO" id="GO:0042981">
    <property type="term" value="P:regulation of apoptotic process"/>
    <property type="evidence" value="ECO:0007669"/>
    <property type="project" value="InterPro"/>
</dbReference>
<accession>A0A482VKD0</accession>
<dbReference type="SUPFAM" id="SSF47986">
    <property type="entry name" value="DEATH domain"/>
    <property type="match status" value="2"/>
</dbReference>
<dbReference type="InterPro" id="IPR001875">
    <property type="entry name" value="DED_dom"/>
</dbReference>
<comment type="caution">
    <text evidence="3">The sequence shown here is derived from an EMBL/GenBank/DDBJ whole genome shotgun (WGS) entry which is preliminary data.</text>
</comment>
<proteinExistence type="predicted"/>
<protein>
    <recommendedName>
        <fullName evidence="5">Death domain-containing protein</fullName>
    </recommendedName>
</protein>
<dbReference type="PROSITE" id="PS50168">
    <property type="entry name" value="DED"/>
    <property type="match status" value="1"/>
</dbReference>
<evidence type="ECO:0000313" key="4">
    <source>
        <dbReference type="Proteomes" id="UP000292052"/>
    </source>
</evidence>
<organism evidence="3 4">
    <name type="scientific">Asbolus verrucosus</name>
    <name type="common">Desert ironclad beetle</name>
    <dbReference type="NCBI Taxonomy" id="1661398"/>
    <lineage>
        <taxon>Eukaryota</taxon>
        <taxon>Metazoa</taxon>
        <taxon>Ecdysozoa</taxon>
        <taxon>Arthropoda</taxon>
        <taxon>Hexapoda</taxon>
        <taxon>Insecta</taxon>
        <taxon>Pterygota</taxon>
        <taxon>Neoptera</taxon>
        <taxon>Endopterygota</taxon>
        <taxon>Coleoptera</taxon>
        <taxon>Polyphaga</taxon>
        <taxon>Cucujiformia</taxon>
        <taxon>Tenebrionidae</taxon>
        <taxon>Pimeliinae</taxon>
        <taxon>Asbolus</taxon>
    </lineage>
</organism>
<dbReference type="Proteomes" id="UP000292052">
    <property type="component" value="Unassembled WGS sequence"/>
</dbReference>
<evidence type="ECO:0000259" key="1">
    <source>
        <dbReference type="PROSITE" id="PS50017"/>
    </source>
</evidence>
<gene>
    <name evidence="3" type="ORF">BDFB_010838</name>
</gene>
<dbReference type="InterPro" id="IPR011029">
    <property type="entry name" value="DEATH-like_dom_sf"/>
</dbReference>
<dbReference type="Gene3D" id="1.10.533.10">
    <property type="entry name" value="Death Domain, Fas"/>
    <property type="match status" value="2"/>
</dbReference>
<dbReference type="Pfam" id="PF00531">
    <property type="entry name" value="Death"/>
    <property type="match status" value="1"/>
</dbReference>
<dbReference type="PROSITE" id="PS50017">
    <property type="entry name" value="DEATH_DOMAIN"/>
    <property type="match status" value="1"/>
</dbReference>
<dbReference type="GO" id="GO:0007165">
    <property type="term" value="P:signal transduction"/>
    <property type="evidence" value="ECO:0007669"/>
    <property type="project" value="InterPro"/>
</dbReference>
<name>A0A482VKD0_ASBVE</name>
<dbReference type="OrthoDB" id="100767at2759"/>
<evidence type="ECO:0000313" key="3">
    <source>
        <dbReference type="EMBL" id="RZC33371.1"/>
    </source>
</evidence>
<feature type="domain" description="DED" evidence="2">
    <location>
        <begin position="5"/>
        <end position="86"/>
    </location>
</feature>
<dbReference type="CDD" id="cd01670">
    <property type="entry name" value="Death"/>
    <property type="match status" value="1"/>
</dbReference>
<reference evidence="3 4" key="1">
    <citation type="submission" date="2017-03" db="EMBL/GenBank/DDBJ databases">
        <title>Genome of the blue death feigning beetle - Asbolus verrucosus.</title>
        <authorList>
            <person name="Rider S.D."/>
        </authorList>
    </citation>
    <scope>NUCLEOTIDE SEQUENCE [LARGE SCALE GENOMIC DNA]</scope>
    <source>
        <strain evidence="3">Butters</strain>
        <tissue evidence="3">Head and leg muscle</tissue>
    </source>
</reference>
<feature type="domain" description="Death" evidence="1">
    <location>
        <begin position="122"/>
        <end position="204"/>
    </location>
</feature>
<dbReference type="EMBL" id="QDEB01089397">
    <property type="protein sequence ID" value="RZC33371.1"/>
    <property type="molecule type" value="Genomic_DNA"/>
</dbReference>